<dbReference type="Gene3D" id="3.90.226.10">
    <property type="entry name" value="2-enoyl-CoA Hydratase, Chain A, domain 1"/>
    <property type="match status" value="1"/>
</dbReference>
<dbReference type="PANTHER" id="PTHR32060:SF30">
    <property type="entry name" value="CARBOXY-TERMINAL PROCESSING PROTEASE CTPA"/>
    <property type="match status" value="1"/>
</dbReference>
<organism evidence="8 9">
    <name type="scientific">Guopingia tenuis</name>
    <dbReference type="NCBI Taxonomy" id="2763656"/>
    <lineage>
        <taxon>Bacteria</taxon>
        <taxon>Bacillati</taxon>
        <taxon>Bacillota</taxon>
        <taxon>Clostridia</taxon>
        <taxon>Christensenellales</taxon>
        <taxon>Christensenellaceae</taxon>
        <taxon>Guopingia</taxon>
    </lineage>
</organism>
<dbReference type="RefSeq" id="WP_249279540.1">
    <property type="nucleotide sequence ID" value="NZ_JACRSS010000001.1"/>
</dbReference>
<dbReference type="GO" id="GO:0007165">
    <property type="term" value="P:signal transduction"/>
    <property type="evidence" value="ECO:0007669"/>
    <property type="project" value="TreeGrafter"/>
</dbReference>
<dbReference type="Pfam" id="PF00595">
    <property type="entry name" value="PDZ"/>
    <property type="match status" value="1"/>
</dbReference>
<dbReference type="SMART" id="SM00245">
    <property type="entry name" value="TSPc"/>
    <property type="match status" value="1"/>
</dbReference>
<dbReference type="AlphaFoldDB" id="A0A926DFE7"/>
<dbReference type="InterPro" id="IPR004447">
    <property type="entry name" value="Peptidase_S41A"/>
</dbReference>
<dbReference type="SMART" id="SM00228">
    <property type="entry name" value="PDZ"/>
    <property type="match status" value="1"/>
</dbReference>
<name>A0A926DFE7_9FIRM</name>
<keyword evidence="2 5" id="KW-0645">Protease</keyword>
<feature type="domain" description="PDZ" evidence="7">
    <location>
        <begin position="100"/>
        <end position="196"/>
    </location>
</feature>
<dbReference type="EMBL" id="JACRSS010000001">
    <property type="protein sequence ID" value="MBC8537653.1"/>
    <property type="molecule type" value="Genomic_DNA"/>
</dbReference>
<evidence type="ECO:0000256" key="4">
    <source>
        <dbReference type="ARBA" id="ARBA00022825"/>
    </source>
</evidence>
<dbReference type="Pfam" id="PF22694">
    <property type="entry name" value="CtpB_N-like"/>
    <property type="match status" value="1"/>
</dbReference>
<keyword evidence="6" id="KW-0472">Membrane</keyword>
<dbReference type="Gene3D" id="2.30.42.10">
    <property type="match status" value="1"/>
</dbReference>
<keyword evidence="3 5" id="KW-0378">Hydrolase</keyword>
<dbReference type="InterPro" id="IPR036034">
    <property type="entry name" value="PDZ_sf"/>
</dbReference>
<dbReference type="InterPro" id="IPR055210">
    <property type="entry name" value="CtpA/B_N"/>
</dbReference>
<dbReference type="PROSITE" id="PS50106">
    <property type="entry name" value="PDZ"/>
    <property type="match status" value="1"/>
</dbReference>
<dbReference type="GO" id="GO:0030288">
    <property type="term" value="C:outer membrane-bounded periplasmic space"/>
    <property type="evidence" value="ECO:0007669"/>
    <property type="project" value="TreeGrafter"/>
</dbReference>
<keyword evidence="6" id="KW-0812">Transmembrane</keyword>
<dbReference type="InterPro" id="IPR001478">
    <property type="entry name" value="PDZ"/>
</dbReference>
<dbReference type="Gene3D" id="3.30.750.44">
    <property type="match status" value="1"/>
</dbReference>
<dbReference type="GO" id="GO:0004175">
    <property type="term" value="F:endopeptidase activity"/>
    <property type="evidence" value="ECO:0007669"/>
    <property type="project" value="TreeGrafter"/>
</dbReference>
<comment type="similarity">
    <text evidence="1 5">Belongs to the peptidase S41A family.</text>
</comment>
<keyword evidence="9" id="KW-1185">Reference proteome</keyword>
<accession>A0A926DFE7</accession>
<feature type="transmembrane region" description="Helical" evidence="6">
    <location>
        <begin position="7"/>
        <end position="29"/>
    </location>
</feature>
<dbReference type="NCBIfam" id="TIGR00225">
    <property type="entry name" value="prc"/>
    <property type="match status" value="1"/>
</dbReference>
<evidence type="ECO:0000256" key="2">
    <source>
        <dbReference type="ARBA" id="ARBA00022670"/>
    </source>
</evidence>
<reference evidence="8" key="1">
    <citation type="submission" date="2020-08" db="EMBL/GenBank/DDBJ databases">
        <title>Genome public.</title>
        <authorList>
            <person name="Liu C."/>
            <person name="Sun Q."/>
        </authorList>
    </citation>
    <scope>NUCLEOTIDE SEQUENCE</scope>
    <source>
        <strain evidence="8">NSJ-63</strain>
    </source>
</reference>
<dbReference type="GO" id="GO:0008236">
    <property type="term" value="F:serine-type peptidase activity"/>
    <property type="evidence" value="ECO:0007669"/>
    <property type="project" value="UniProtKB-KW"/>
</dbReference>
<gene>
    <name evidence="8" type="ORF">H8693_01750</name>
</gene>
<dbReference type="CDD" id="cd07560">
    <property type="entry name" value="Peptidase_S41_CPP"/>
    <property type="match status" value="1"/>
</dbReference>
<proteinExistence type="inferred from homology"/>
<dbReference type="InterPro" id="IPR029045">
    <property type="entry name" value="ClpP/crotonase-like_dom_sf"/>
</dbReference>
<dbReference type="Pfam" id="PF03572">
    <property type="entry name" value="Peptidase_S41"/>
    <property type="match status" value="1"/>
</dbReference>
<evidence type="ECO:0000256" key="1">
    <source>
        <dbReference type="ARBA" id="ARBA00009179"/>
    </source>
</evidence>
<evidence type="ECO:0000256" key="6">
    <source>
        <dbReference type="SAM" id="Phobius"/>
    </source>
</evidence>
<dbReference type="InterPro" id="IPR005151">
    <property type="entry name" value="Tail-specific_protease"/>
</dbReference>
<dbReference type="GO" id="GO:0006508">
    <property type="term" value="P:proteolysis"/>
    <property type="evidence" value="ECO:0007669"/>
    <property type="project" value="UniProtKB-KW"/>
</dbReference>
<dbReference type="Proteomes" id="UP000617951">
    <property type="component" value="Unassembled WGS sequence"/>
</dbReference>
<comment type="caution">
    <text evidence="8">The sequence shown here is derived from an EMBL/GenBank/DDBJ whole genome shotgun (WGS) entry which is preliminary data.</text>
</comment>
<dbReference type="SUPFAM" id="SSF50156">
    <property type="entry name" value="PDZ domain-like"/>
    <property type="match status" value="1"/>
</dbReference>
<evidence type="ECO:0000259" key="7">
    <source>
        <dbReference type="PROSITE" id="PS50106"/>
    </source>
</evidence>
<evidence type="ECO:0000313" key="8">
    <source>
        <dbReference type="EMBL" id="MBC8537653.1"/>
    </source>
</evidence>
<keyword evidence="6" id="KW-1133">Transmembrane helix</keyword>
<sequence>MISKKKMYYILLVVLVAAIVVASLVTFYFTKKSIESGEIYLKGEEYNALMKYFELEDIRNIISENYIREVDEDTLVQGSLRGVVDSLDDGYSAFYSEEDYQNFDENSEGSFIALGMMLERDAATDYMRVTRVFADTPAYDANIVAGDLILSIDGSDTQYMEVQTALGRLRGIDGTKVTIRTRSGEKEMDLELVRKSVDMQVVFTNMVNEEIGYINVAEFSNSSIDEFQKALETMEDEKAKGIIIDLRGTPGGNISQACKVADSFLEAGEICSSMGRDKEATNWNSTDSVSWDKPVVIIVDRETAGVAEVFAAALQDRGRATILGEQTFGKAAVTSYYQVPSTGDMVKLVTAEYYLPSGAKLTGVGITPDEAISEADLEEGTAENNDIALLRAAKILNDQISQG</sequence>
<dbReference type="SUPFAM" id="SSF52096">
    <property type="entry name" value="ClpP/crotonase"/>
    <property type="match status" value="1"/>
</dbReference>
<evidence type="ECO:0000256" key="5">
    <source>
        <dbReference type="RuleBase" id="RU004404"/>
    </source>
</evidence>
<dbReference type="PANTHER" id="PTHR32060">
    <property type="entry name" value="TAIL-SPECIFIC PROTEASE"/>
    <property type="match status" value="1"/>
</dbReference>
<evidence type="ECO:0000313" key="9">
    <source>
        <dbReference type="Proteomes" id="UP000617951"/>
    </source>
</evidence>
<protein>
    <submittedName>
        <fullName evidence="8">S41 family peptidase</fullName>
    </submittedName>
</protein>
<evidence type="ECO:0000256" key="3">
    <source>
        <dbReference type="ARBA" id="ARBA00022801"/>
    </source>
</evidence>
<keyword evidence="4 5" id="KW-0720">Serine protease</keyword>